<accession>A0A432VS61</accession>
<comment type="subunit">
    <text evidence="3">Interacts with Der.</text>
</comment>
<name>A0A432VS61_9GAMM</name>
<dbReference type="EMBL" id="PIPI01000006">
    <property type="protein sequence ID" value="RUO19200.1"/>
    <property type="molecule type" value="Genomic_DNA"/>
</dbReference>
<gene>
    <name evidence="3" type="primary">yihI</name>
    <name evidence="5" type="ORF">CWE06_09200</name>
</gene>
<dbReference type="AlphaFoldDB" id="A0A432VS61"/>
<sequence length="177" mass="19893">MTRIKKSRKPGPLAPRKVERTPTDAKKTEPKGKDKGKGQKPGSRYGVQSQKLHGAAKGKNTSDPRLGSKKPIALKVAAQALTPELEFAQLENDRKLQDLLTKLESGYVLNKADQAYVDEKLSRYQELAEQLGIDLDELDDDWDEGDDNVEYETSGERFSSVDEFDFEFDDESDDKND</sequence>
<comment type="similarity">
    <text evidence="3">Belongs to the YihI family.</text>
</comment>
<dbReference type="InterPro" id="IPR007336">
    <property type="entry name" value="YihI"/>
</dbReference>
<dbReference type="Pfam" id="PF04220">
    <property type="entry name" value="YihI"/>
    <property type="match status" value="1"/>
</dbReference>
<feature type="compositionally biased region" description="Basic and acidic residues" evidence="4">
    <location>
        <begin position="16"/>
        <end position="37"/>
    </location>
</feature>
<evidence type="ECO:0000313" key="5">
    <source>
        <dbReference type="EMBL" id="RUO19200.1"/>
    </source>
</evidence>
<comment type="caution">
    <text evidence="5">The sequence shown here is derived from an EMBL/GenBank/DDBJ whole genome shotgun (WGS) entry which is preliminary data.</text>
</comment>
<dbReference type="Proteomes" id="UP000288212">
    <property type="component" value="Unassembled WGS sequence"/>
</dbReference>
<dbReference type="GO" id="GO:0005096">
    <property type="term" value="F:GTPase activator activity"/>
    <property type="evidence" value="ECO:0007669"/>
    <property type="project" value="UniProtKB-KW"/>
</dbReference>
<evidence type="ECO:0000256" key="3">
    <source>
        <dbReference type="HAMAP-Rule" id="MF_01058"/>
    </source>
</evidence>
<organism evidence="5 6">
    <name type="scientific">Aliidiomarina haloalkalitolerans</name>
    <dbReference type="NCBI Taxonomy" id="859059"/>
    <lineage>
        <taxon>Bacteria</taxon>
        <taxon>Pseudomonadati</taxon>
        <taxon>Pseudomonadota</taxon>
        <taxon>Gammaproteobacteria</taxon>
        <taxon>Alteromonadales</taxon>
        <taxon>Idiomarinaceae</taxon>
        <taxon>Aliidiomarina</taxon>
    </lineage>
</organism>
<evidence type="ECO:0000256" key="2">
    <source>
        <dbReference type="ARBA" id="ARBA00022517"/>
    </source>
</evidence>
<protein>
    <recommendedName>
        <fullName evidence="3">Der GTPase-activating protein YihI</fullName>
    </recommendedName>
</protein>
<keyword evidence="6" id="KW-1185">Reference proteome</keyword>
<dbReference type="NCBIfam" id="NF003560">
    <property type="entry name" value="PRK05244.1-1"/>
    <property type="match status" value="1"/>
</dbReference>
<dbReference type="RefSeq" id="WP_126793373.1">
    <property type="nucleotide sequence ID" value="NZ_PIPI01000006.1"/>
</dbReference>
<keyword evidence="1 3" id="KW-0343">GTPase activation</keyword>
<feature type="region of interest" description="Disordered" evidence="4">
    <location>
        <begin position="1"/>
        <end position="69"/>
    </location>
</feature>
<reference evidence="5 6" key="1">
    <citation type="journal article" date="2011" name="Front. Microbiol.">
        <title>Genomic signatures of strain selection and enhancement in Bacillus atrophaeus var. globigii, a historical biowarfare simulant.</title>
        <authorList>
            <person name="Gibbons H.S."/>
            <person name="Broomall S.M."/>
            <person name="McNew L.A."/>
            <person name="Daligault H."/>
            <person name="Chapman C."/>
            <person name="Bruce D."/>
            <person name="Karavis M."/>
            <person name="Krepps M."/>
            <person name="McGregor P.A."/>
            <person name="Hong C."/>
            <person name="Park K.H."/>
            <person name="Akmal A."/>
            <person name="Feldman A."/>
            <person name="Lin J.S."/>
            <person name="Chang W.E."/>
            <person name="Higgs B.W."/>
            <person name="Demirev P."/>
            <person name="Lindquist J."/>
            <person name="Liem A."/>
            <person name="Fochler E."/>
            <person name="Read T.D."/>
            <person name="Tapia R."/>
            <person name="Johnson S."/>
            <person name="Bishop-Lilly K.A."/>
            <person name="Detter C."/>
            <person name="Han C."/>
            <person name="Sozhamannan S."/>
            <person name="Rosenzweig C.N."/>
            <person name="Skowronski E.W."/>
        </authorList>
    </citation>
    <scope>NUCLEOTIDE SEQUENCE [LARGE SCALE GENOMIC DNA]</scope>
    <source>
        <strain evidence="5 6">AK5</strain>
    </source>
</reference>
<proteinExistence type="inferred from homology"/>
<dbReference type="OrthoDB" id="5677577at2"/>
<keyword evidence="2 3" id="KW-0690">Ribosome biogenesis</keyword>
<dbReference type="GO" id="GO:0042254">
    <property type="term" value="P:ribosome biogenesis"/>
    <property type="evidence" value="ECO:0007669"/>
    <property type="project" value="UniProtKB-KW"/>
</dbReference>
<dbReference type="HAMAP" id="MF_01058">
    <property type="entry name" value="GAP_YihI"/>
    <property type="match status" value="1"/>
</dbReference>
<evidence type="ECO:0000256" key="4">
    <source>
        <dbReference type="SAM" id="MobiDB-lite"/>
    </source>
</evidence>
<evidence type="ECO:0000313" key="6">
    <source>
        <dbReference type="Proteomes" id="UP000288212"/>
    </source>
</evidence>
<comment type="function">
    <text evidence="3">A GTPase-activating protein (GAP) that modifies Der/EngA GTPase function. May play a role in ribosome biogenesis.</text>
</comment>
<evidence type="ECO:0000256" key="1">
    <source>
        <dbReference type="ARBA" id="ARBA00022468"/>
    </source>
</evidence>